<comment type="caution">
    <text evidence="1">The sequence shown here is derived from an EMBL/GenBank/DDBJ whole genome shotgun (WGS) entry which is preliminary data.</text>
</comment>
<organism evidence="1">
    <name type="scientific">human gut metagenome</name>
    <dbReference type="NCBI Taxonomy" id="408170"/>
    <lineage>
        <taxon>unclassified sequences</taxon>
        <taxon>metagenomes</taxon>
        <taxon>organismal metagenomes</taxon>
    </lineage>
</organism>
<gene>
    <name evidence="1" type="ORF">OBE_14631</name>
</gene>
<reference evidence="1" key="1">
    <citation type="journal article" date="2013" name="Environ. Microbiol.">
        <title>Microbiota from the distal guts of lean and obese adolescents exhibit partial functional redundancy besides clear differences in community structure.</title>
        <authorList>
            <person name="Ferrer M."/>
            <person name="Ruiz A."/>
            <person name="Lanza F."/>
            <person name="Haange S.B."/>
            <person name="Oberbach A."/>
            <person name="Till H."/>
            <person name="Bargiela R."/>
            <person name="Campoy C."/>
            <person name="Segura M.T."/>
            <person name="Richter M."/>
            <person name="von Bergen M."/>
            <person name="Seifert J."/>
            <person name="Suarez A."/>
        </authorList>
    </citation>
    <scope>NUCLEOTIDE SEQUENCE</scope>
</reference>
<dbReference type="AlphaFoldDB" id="K1RLG7"/>
<proteinExistence type="predicted"/>
<evidence type="ECO:0000313" key="1">
    <source>
        <dbReference type="EMBL" id="EKC49457.1"/>
    </source>
</evidence>
<protein>
    <submittedName>
        <fullName evidence="1">Uncharacterized protein</fullName>
    </submittedName>
</protein>
<dbReference type="EMBL" id="AJWZ01010090">
    <property type="protein sequence ID" value="EKC49457.1"/>
    <property type="molecule type" value="Genomic_DNA"/>
</dbReference>
<sequence>SLVEKPKGRPTLVPVSDRRPAITAMDAAQEFTEITEV</sequence>
<name>K1RLG7_9ZZZZ</name>
<accession>K1RLG7</accession>
<feature type="non-terminal residue" evidence="1">
    <location>
        <position position="1"/>
    </location>
</feature>